<organism evidence="1 2">
    <name type="scientific">Xyrichtys novacula</name>
    <name type="common">Pearly razorfish</name>
    <name type="synonym">Hemipteronotus novacula</name>
    <dbReference type="NCBI Taxonomy" id="13765"/>
    <lineage>
        <taxon>Eukaryota</taxon>
        <taxon>Metazoa</taxon>
        <taxon>Chordata</taxon>
        <taxon>Craniata</taxon>
        <taxon>Vertebrata</taxon>
        <taxon>Euteleostomi</taxon>
        <taxon>Actinopterygii</taxon>
        <taxon>Neopterygii</taxon>
        <taxon>Teleostei</taxon>
        <taxon>Neoteleostei</taxon>
        <taxon>Acanthomorphata</taxon>
        <taxon>Eupercaria</taxon>
        <taxon>Labriformes</taxon>
        <taxon>Labridae</taxon>
        <taxon>Xyrichtys</taxon>
    </lineage>
</organism>
<gene>
    <name evidence="1" type="ORF">XNOV1_A036408</name>
</gene>
<proteinExistence type="predicted"/>
<dbReference type="AlphaFoldDB" id="A0AAV1GRL4"/>
<sequence>MGRSSRQRGSTVRLSPFMTRPTAVPGVPLLHAVLYRSVHTTPSYLSLEYGEKQDDRAAEFAVRPSVMRSTPGRLAYLLGAVIRGAGRLEVIALQSAPLANGQMKREFEKCCNRGNPIFRAPVCSSGRLCKKRSGEREKEKQGGD</sequence>
<accession>A0AAV1GRL4</accession>
<keyword evidence="2" id="KW-1185">Reference proteome</keyword>
<dbReference type="EMBL" id="OY660878">
    <property type="protein sequence ID" value="CAJ1074702.1"/>
    <property type="molecule type" value="Genomic_DNA"/>
</dbReference>
<evidence type="ECO:0000313" key="2">
    <source>
        <dbReference type="Proteomes" id="UP001178508"/>
    </source>
</evidence>
<protein>
    <submittedName>
        <fullName evidence="1">Uncharacterized protein</fullName>
    </submittedName>
</protein>
<dbReference type="Proteomes" id="UP001178508">
    <property type="component" value="Chromosome 15"/>
</dbReference>
<evidence type="ECO:0000313" key="1">
    <source>
        <dbReference type="EMBL" id="CAJ1074702.1"/>
    </source>
</evidence>
<reference evidence="1" key="1">
    <citation type="submission" date="2023-08" db="EMBL/GenBank/DDBJ databases">
        <authorList>
            <person name="Alioto T."/>
            <person name="Alioto T."/>
            <person name="Gomez Garrido J."/>
        </authorList>
    </citation>
    <scope>NUCLEOTIDE SEQUENCE</scope>
</reference>
<name>A0AAV1GRL4_XYRNO</name>